<evidence type="ECO:0000313" key="2">
    <source>
        <dbReference type="Proteomes" id="UP001597373"/>
    </source>
</evidence>
<accession>A0ABW5DDG5</accession>
<evidence type="ECO:0008006" key="3">
    <source>
        <dbReference type="Google" id="ProtNLM"/>
    </source>
</evidence>
<protein>
    <recommendedName>
        <fullName evidence="3">Transcription elongation factor GreA/GreB C-terminal domain-containing protein</fullName>
    </recommendedName>
</protein>
<dbReference type="Gene3D" id="3.10.50.30">
    <property type="entry name" value="Transcription elongation factor, GreA/GreB, C-terminal domain"/>
    <property type="match status" value="1"/>
</dbReference>
<dbReference type="InterPro" id="IPR036953">
    <property type="entry name" value="GreA/GreB_C_sf"/>
</dbReference>
<proteinExistence type="predicted"/>
<gene>
    <name evidence="1" type="ORF">ACFSMZ_04925</name>
</gene>
<organism evidence="1 2">
    <name type="scientific">Chelativorans composti</name>
    <dbReference type="NCBI Taxonomy" id="768533"/>
    <lineage>
        <taxon>Bacteria</taxon>
        <taxon>Pseudomonadati</taxon>
        <taxon>Pseudomonadota</taxon>
        <taxon>Alphaproteobacteria</taxon>
        <taxon>Hyphomicrobiales</taxon>
        <taxon>Phyllobacteriaceae</taxon>
        <taxon>Chelativorans</taxon>
    </lineage>
</organism>
<dbReference type="RefSeq" id="WP_345098012.1">
    <property type="nucleotide sequence ID" value="NZ_BAABGS010000010.1"/>
</dbReference>
<sequence length="168" mass="17900">MTTDGVSWHLTSGDHLILEGMVTAFAGEDTAYARMLRRKARHGRIYLAADLPENAARLGSWVTYTVNGVSYGPHRLVEKPETGSDQLSIGGLRGLALLGLLEGSAVVVETDDGCRENITLVKVAPRNATPDTVATQRNVAEVIAFPGRRKQAGVGHWAPEDDPGPSAA</sequence>
<reference evidence="2" key="1">
    <citation type="journal article" date="2019" name="Int. J. Syst. Evol. Microbiol.">
        <title>The Global Catalogue of Microorganisms (GCM) 10K type strain sequencing project: providing services to taxonomists for standard genome sequencing and annotation.</title>
        <authorList>
            <consortium name="The Broad Institute Genomics Platform"/>
            <consortium name="The Broad Institute Genome Sequencing Center for Infectious Disease"/>
            <person name="Wu L."/>
            <person name="Ma J."/>
        </authorList>
    </citation>
    <scope>NUCLEOTIDE SEQUENCE [LARGE SCALE GENOMIC DNA]</scope>
    <source>
        <strain evidence="2">KCTC 23707</strain>
    </source>
</reference>
<keyword evidence="2" id="KW-1185">Reference proteome</keyword>
<dbReference type="Proteomes" id="UP001597373">
    <property type="component" value="Unassembled WGS sequence"/>
</dbReference>
<comment type="caution">
    <text evidence="1">The sequence shown here is derived from an EMBL/GenBank/DDBJ whole genome shotgun (WGS) entry which is preliminary data.</text>
</comment>
<evidence type="ECO:0000313" key="1">
    <source>
        <dbReference type="EMBL" id="MFD2259103.1"/>
    </source>
</evidence>
<name>A0ABW5DDG5_9HYPH</name>
<dbReference type="EMBL" id="JBHUIR010000019">
    <property type="protein sequence ID" value="MFD2259103.1"/>
    <property type="molecule type" value="Genomic_DNA"/>
</dbReference>